<dbReference type="EMBL" id="JACHMH010000001">
    <property type="protein sequence ID" value="MBB4680827.1"/>
    <property type="molecule type" value="Genomic_DNA"/>
</dbReference>
<evidence type="ECO:0000313" key="3">
    <source>
        <dbReference type="Proteomes" id="UP000533598"/>
    </source>
</evidence>
<dbReference type="InterPro" id="IPR000415">
    <property type="entry name" value="Nitroreductase-like"/>
</dbReference>
<feature type="domain" description="Nitroreductase" evidence="1">
    <location>
        <begin position="91"/>
        <end position="269"/>
    </location>
</feature>
<accession>A0A7W7FX11</accession>
<dbReference type="SUPFAM" id="SSF55469">
    <property type="entry name" value="FMN-dependent nitroreductase-like"/>
    <property type="match status" value="1"/>
</dbReference>
<name>A0A7W7FX11_9PSEU</name>
<dbReference type="CDD" id="cd02142">
    <property type="entry name" value="McbC_SagB-like_oxidoreductase"/>
    <property type="match status" value="1"/>
</dbReference>
<dbReference type="InterPro" id="IPR029479">
    <property type="entry name" value="Nitroreductase"/>
</dbReference>
<dbReference type="Pfam" id="PF00881">
    <property type="entry name" value="Nitroreductase"/>
    <property type="match status" value="1"/>
</dbReference>
<evidence type="ECO:0000259" key="1">
    <source>
        <dbReference type="Pfam" id="PF00881"/>
    </source>
</evidence>
<gene>
    <name evidence="2" type="ORF">HNR67_006945</name>
</gene>
<dbReference type="InterPro" id="IPR020051">
    <property type="entry name" value="SagB-type_dehydrogenase"/>
</dbReference>
<dbReference type="Gene3D" id="3.40.109.10">
    <property type="entry name" value="NADH Oxidase"/>
    <property type="match status" value="1"/>
</dbReference>
<evidence type="ECO:0000313" key="2">
    <source>
        <dbReference type="EMBL" id="MBB4680827.1"/>
    </source>
</evidence>
<dbReference type="NCBIfam" id="TIGR03605">
    <property type="entry name" value="antibiot_sagB"/>
    <property type="match status" value="1"/>
</dbReference>
<dbReference type="GO" id="GO:0016491">
    <property type="term" value="F:oxidoreductase activity"/>
    <property type="evidence" value="ECO:0007669"/>
    <property type="project" value="InterPro"/>
</dbReference>
<dbReference type="PANTHER" id="PTHR43745">
    <property type="entry name" value="NITROREDUCTASE MJ1384-RELATED"/>
    <property type="match status" value="1"/>
</dbReference>
<keyword evidence="3" id="KW-1185">Reference proteome</keyword>
<comment type="caution">
    <text evidence="2">The sequence shown here is derived from an EMBL/GenBank/DDBJ whole genome shotgun (WGS) entry which is preliminary data.</text>
</comment>
<proteinExistence type="predicted"/>
<organism evidence="2 3">
    <name type="scientific">Crossiella cryophila</name>
    <dbReference type="NCBI Taxonomy" id="43355"/>
    <lineage>
        <taxon>Bacteria</taxon>
        <taxon>Bacillati</taxon>
        <taxon>Actinomycetota</taxon>
        <taxon>Actinomycetes</taxon>
        <taxon>Pseudonocardiales</taxon>
        <taxon>Pseudonocardiaceae</taxon>
        <taxon>Crossiella</taxon>
    </lineage>
</organism>
<protein>
    <submittedName>
        <fullName evidence="2">SagB-type dehydrogenase family enzyme</fullName>
    </submittedName>
</protein>
<dbReference type="Proteomes" id="UP000533598">
    <property type="component" value="Unassembled WGS sequence"/>
</dbReference>
<dbReference type="InterPro" id="IPR052544">
    <property type="entry name" value="Bacteriocin_Proc_Enz"/>
</dbReference>
<dbReference type="PANTHER" id="PTHR43745:SF2">
    <property type="entry name" value="NITROREDUCTASE MJ1384-RELATED"/>
    <property type="match status" value="1"/>
</dbReference>
<dbReference type="AlphaFoldDB" id="A0A7W7FX11"/>
<sequence>MTDSSIHGSNVLDIVYTDGVPGVDDPAENYFQASKLYNASLPWDVPGVVALEQSAELREMAARSGRWYASRPTVPLPEPAPLTADLARVLDSRRSAKGFGGGEVGLDVLAGVLQRTYGINRWQGHQGFRPTPSGGALYPLDLYVVARRVTGVRPGLYHFDPFRGVLADLGEVDLDAFDNCGNQAEMSGQAAFGLILSASFWRSRFKYGQRSLRFVLMESGHLAQNLLLVATGYGLPSRLIGGFDDDPLTALLPDHNGVDDAPVYVVLIGTPPAG</sequence>
<reference evidence="2 3" key="1">
    <citation type="submission" date="2020-08" db="EMBL/GenBank/DDBJ databases">
        <title>Sequencing the genomes of 1000 actinobacteria strains.</title>
        <authorList>
            <person name="Klenk H.-P."/>
        </authorList>
    </citation>
    <scope>NUCLEOTIDE SEQUENCE [LARGE SCALE GENOMIC DNA]</scope>
    <source>
        <strain evidence="2 3">DSM 44230</strain>
    </source>
</reference>
<dbReference type="RefSeq" id="WP_221490155.1">
    <property type="nucleotide sequence ID" value="NZ_BAAAUI010000057.1"/>
</dbReference>